<organism evidence="1 2">
    <name type="scientific">Dentiscutata erythropus</name>
    <dbReference type="NCBI Taxonomy" id="1348616"/>
    <lineage>
        <taxon>Eukaryota</taxon>
        <taxon>Fungi</taxon>
        <taxon>Fungi incertae sedis</taxon>
        <taxon>Mucoromycota</taxon>
        <taxon>Glomeromycotina</taxon>
        <taxon>Glomeromycetes</taxon>
        <taxon>Diversisporales</taxon>
        <taxon>Gigasporaceae</taxon>
        <taxon>Dentiscutata</taxon>
    </lineage>
</organism>
<dbReference type="OrthoDB" id="2440371at2759"/>
<proteinExistence type="predicted"/>
<sequence length="259" mass="29858">DDKHMDNFYFINYPDKPKVLSHRDLGKELKVLVELLGPETKEGGKRRLKCATPYAFVQREEERPDIELLDKSGKKDRKENHNIISTKRKAIEKVNPKKKHKTIEKNKREERLPEVDPAISITTSVNHALESTEQRFPDEITNWLKFEQKDIWSATDVNIFDTLTPLDQPISFLDGRALKNIVGKPDFSSGNLKQNAITNSSINPTLLKSVAYIINLASIDYYAPFLEKPIMVADNADKDDDDCNDSFFEKKGDREFKYK</sequence>
<protein>
    <submittedName>
        <fullName evidence="1">16208_t:CDS:1</fullName>
    </submittedName>
</protein>
<keyword evidence="2" id="KW-1185">Reference proteome</keyword>
<name>A0A9N9P9T1_9GLOM</name>
<evidence type="ECO:0000313" key="2">
    <source>
        <dbReference type="Proteomes" id="UP000789405"/>
    </source>
</evidence>
<accession>A0A9N9P9T1</accession>
<feature type="non-terminal residue" evidence="1">
    <location>
        <position position="1"/>
    </location>
</feature>
<gene>
    <name evidence="1" type="ORF">DERYTH_LOCUS23767</name>
</gene>
<dbReference type="AlphaFoldDB" id="A0A9N9P9T1"/>
<reference evidence="1" key="1">
    <citation type="submission" date="2021-06" db="EMBL/GenBank/DDBJ databases">
        <authorList>
            <person name="Kallberg Y."/>
            <person name="Tangrot J."/>
            <person name="Rosling A."/>
        </authorList>
    </citation>
    <scope>NUCLEOTIDE SEQUENCE</scope>
    <source>
        <strain evidence="1">MA453B</strain>
    </source>
</reference>
<dbReference type="Proteomes" id="UP000789405">
    <property type="component" value="Unassembled WGS sequence"/>
</dbReference>
<dbReference type="EMBL" id="CAJVPY010037351">
    <property type="protein sequence ID" value="CAG8802836.1"/>
    <property type="molecule type" value="Genomic_DNA"/>
</dbReference>
<feature type="non-terminal residue" evidence="1">
    <location>
        <position position="259"/>
    </location>
</feature>
<comment type="caution">
    <text evidence="1">The sequence shown here is derived from an EMBL/GenBank/DDBJ whole genome shotgun (WGS) entry which is preliminary data.</text>
</comment>
<evidence type="ECO:0000313" key="1">
    <source>
        <dbReference type="EMBL" id="CAG8802836.1"/>
    </source>
</evidence>